<dbReference type="InterPro" id="IPR042099">
    <property type="entry name" value="ANL_N_sf"/>
</dbReference>
<dbReference type="EC" id="6.2.1.16" evidence="2 7"/>
<dbReference type="PANTHER" id="PTHR42921">
    <property type="entry name" value="ACETOACETYL-COA SYNTHETASE"/>
    <property type="match status" value="1"/>
</dbReference>
<dbReference type="GO" id="GO:0005524">
    <property type="term" value="F:ATP binding"/>
    <property type="evidence" value="ECO:0007669"/>
    <property type="project" value="UniProtKB-UniRule"/>
</dbReference>
<keyword evidence="7" id="KW-0276">Fatty acid metabolism</keyword>
<keyword evidence="7" id="KW-0963">Cytoplasm</keyword>
<dbReference type="PROSITE" id="PS00455">
    <property type="entry name" value="AMP_BINDING"/>
    <property type="match status" value="1"/>
</dbReference>
<dbReference type="NCBIfam" id="TIGR01217">
    <property type="entry name" value="ac_ac_CoA_syn"/>
    <property type="match status" value="1"/>
</dbReference>
<evidence type="ECO:0000256" key="5">
    <source>
        <dbReference type="ARBA" id="ARBA00022741"/>
    </source>
</evidence>
<comment type="subcellular location">
    <subcellularLocation>
        <location evidence="7">Cytoplasm</location>
        <location evidence="7">Cytosol</location>
    </subcellularLocation>
</comment>
<dbReference type="InterPro" id="IPR031793">
    <property type="entry name" value="KICSTOR_ITFG2"/>
</dbReference>
<dbReference type="PANTHER" id="PTHR42921:SF1">
    <property type="entry name" value="ACETOACETYL-COA SYNTHETASE"/>
    <property type="match status" value="1"/>
</dbReference>
<proteinExistence type="inferred from homology"/>
<dbReference type="InterPro" id="IPR045851">
    <property type="entry name" value="AMP-bd_C_sf"/>
</dbReference>
<evidence type="ECO:0000313" key="9">
    <source>
        <dbReference type="EMBL" id="KAL3314662.1"/>
    </source>
</evidence>
<protein>
    <recommendedName>
        <fullName evidence="3 7">Acetoacetyl-CoA synthetase</fullName>
        <ecNumber evidence="2 7">6.2.1.16</ecNumber>
    </recommendedName>
</protein>
<comment type="similarity">
    <text evidence="1 7">Belongs to the ATP-dependent AMP-binding enzyme family.</text>
</comment>
<comment type="caution">
    <text evidence="9">The sequence shown here is derived from an EMBL/GenBank/DDBJ whole genome shotgun (WGS) entry which is preliminary data.</text>
</comment>
<evidence type="ECO:0000256" key="2">
    <source>
        <dbReference type="ARBA" id="ARBA00012988"/>
    </source>
</evidence>
<dbReference type="InterPro" id="IPR005914">
    <property type="entry name" value="Acac_CoA_synth"/>
</dbReference>
<evidence type="ECO:0000256" key="7">
    <source>
        <dbReference type="RuleBase" id="RU367019"/>
    </source>
</evidence>
<dbReference type="SUPFAM" id="SSF56801">
    <property type="entry name" value="Acetyl-CoA synthetase-like"/>
    <property type="match status" value="1"/>
</dbReference>
<keyword evidence="5 7" id="KW-0547">Nucleotide-binding</keyword>
<dbReference type="AlphaFoldDB" id="A0ABD2Q614"/>
<sequence length="850" mass="94647">MLTRKFLSNNNKYAPALIYYPPRPGNSNSTDMRTWVLGDIKSDLSANALMHSGGSPYFALCTAYGSITLLKDPSQENEDICVCAWDGSVYVQNHRRETLHFSIGQPCQAFLAGQCAIVAGRNEPVLVFTTIQGSVLIYHNLNINRIPPQSILHDSELLQLFAQKGVDTDDKQQLRKSTNELPLWKPTISSGDQILQFMRFVETKFPPLKFENDYFKLHQWSIENTNDFWISFVQFAQPIYSGELSESLENSVAINQHPKWFPGCQVSYSENLLNRGQADAVAVYSLVEGDRRMRKRTFGELREEVAHFAKALAALGVESGDRVGAYLPNCLEALVAMLAVNSLGAIWSSTSTDFGVQGAVDRLGQLQLKMVIMVPFIELCSEPIFKCEPGKLASKLDCVTRTEEREATRIACLQLKQKLGNIAKSWTLFSKTLLEFLELSTGDGTIDYHRGDFSEAGFVLFSSGTTGKPKCIVHSAGGTLIKHLCEHRLHCDLQKNDLMFFFTTVGWMMWNWLVSALASGSGIVMYEGCTFQPDIWAIVDKLRVSVFGVSAKWLSEQNKQALTGKLQIEPHMKFDHLKAILSTGSPLAPDSFKFVYTSVKSNLMLGSISGGTDMIGCCLGCSTILPVHCGELQCKILGMAVESWDAQGHDVQDTPGDLIIKKAFPSMPVQFWNDADDKNFQAAYFNCNPGVWTHGDFIQVDSRTKGIVILGRSDGTLNPNGVRFGSAEIYHALETLDWVEDALCVAQANRDKTEERVLLFVKVKNSLTDDMTDKIRLTIRSKLSARHIPQKILQISQIPYTINGKRVEVPIRRLLEGAPANVAFSNKESLADATALEHYIAIVDELRADW</sequence>
<accession>A0ABD2Q614</accession>
<dbReference type="InterPro" id="IPR020845">
    <property type="entry name" value="AMP-binding_CS"/>
</dbReference>
<gene>
    <name evidence="9" type="ORF">Ciccas_006711</name>
</gene>
<dbReference type="GO" id="GO:0030729">
    <property type="term" value="F:acetoacetate-CoA ligase activity"/>
    <property type="evidence" value="ECO:0007669"/>
    <property type="project" value="UniProtKB-UniRule"/>
</dbReference>
<evidence type="ECO:0000256" key="1">
    <source>
        <dbReference type="ARBA" id="ARBA00006432"/>
    </source>
</evidence>
<organism evidence="9 10">
    <name type="scientific">Cichlidogyrus casuarinus</name>
    <dbReference type="NCBI Taxonomy" id="1844966"/>
    <lineage>
        <taxon>Eukaryota</taxon>
        <taxon>Metazoa</taxon>
        <taxon>Spiralia</taxon>
        <taxon>Lophotrochozoa</taxon>
        <taxon>Platyhelminthes</taxon>
        <taxon>Monogenea</taxon>
        <taxon>Monopisthocotylea</taxon>
        <taxon>Dactylogyridea</taxon>
        <taxon>Ancyrocephalidae</taxon>
        <taxon>Cichlidogyrus</taxon>
    </lineage>
</organism>
<reference evidence="9 10" key="1">
    <citation type="submission" date="2024-11" db="EMBL/GenBank/DDBJ databases">
        <title>Adaptive evolution of stress response genes in parasites aligns with host niche diversity.</title>
        <authorList>
            <person name="Hahn C."/>
            <person name="Resl P."/>
        </authorList>
    </citation>
    <scope>NUCLEOTIDE SEQUENCE [LARGE SCALE GENOMIC DNA]</scope>
    <source>
        <strain evidence="9">EGGRZ-B1_66</strain>
        <tissue evidence="9">Body</tissue>
    </source>
</reference>
<dbReference type="Proteomes" id="UP001626550">
    <property type="component" value="Unassembled WGS sequence"/>
</dbReference>
<name>A0ABD2Q614_9PLAT</name>
<dbReference type="Gene3D" id="3.40.50.12780">
    <property type="entry name" value="N-terminal domain of ligase-like"/>
    <property type="match status" value="1"/>
</dbReference>
<dbReference type="GO" id="GO:0005829">
    <property type="term" value="C:cytosol"/>
    <property type="evidence" value="ECO:0007669"/>
    <property type="project" value="UniProtKB-SubCell"/>
</dbReference>
<dbReference type="Pfam" id="PF00501">
    <property type="entry name" value="AMP-binding"/>
    <property type="match status" value="1"/>
</dbReference>
<dbReference type="EMBL" id="JBJKFK010000937">
    <property type="protein sequence ID" value="KAL3314662.1"/>
    <property type="molecule type" value="Genomic_DNA"/>
</dbReference>
<comment type="function">
    <text evidence="7">Converts acetoacetate to acetoacetyl-CoA in the cytosol.</text>
</comment>
<keyword evidence="10" id="KW-1185">Reference proteome</keyword>
<evidence type="ECO:0000259" key="8">
    <source>
        <dbReference type="Pfam" id="PF00501"/>
    </source>
</evidence>
<keyword evidence="7" id="KW-0443">Lipid metabolism</keyword>
<evidence type="ECO:0000256" key="3">
    <source>
        <dbReference type="ARBA" id="ARBA00015326"/>
    </source>
</evidence>
<keyword evidence="6 7" id="KW-0067">ATP-binding</keyword>
<dbReference type="GO" id="GO:0006631">
    <property type="term" value="P:fatty acid metabolic process"/>
    <property type="evidence" value="ECO:0007669"/>
    <property type="project" value="UniProtKB-UniRule"/>
</dbReference>
<dbReference type="Pfam" id="PF15907">
    <property type="entry name" value="Itfg2"/>
    <property type="match status" value="1"/>
</dbReference>
<dbReference type="InterPro" id="IPR000873">
    <property type="entry name" value="AMP-dep_synth/lig_dom"/>
</dbReference>
<evidence type="ECO:0000313" key="10">
    <source>
        <dbReference type="Proteomes" id="UP001626550"/>
    </source>
</evidence>
<comment type="catalytic activity">
    <reaction evidence="7">
        <text>acetoacetate + ATP + CoA = acetoacetyl-CoA + AMP + diphosphate</text>
        <dbReference type="Rhea" id="RHEA:16117"/>
        <dbReference type="ChEBI" id="CHEBI:13705"/>
        <dbReference type="ChEBI" id="CHEBI:30616"/>
        <dbReference type="ChEBI" id="CHEBI:33019"/>
        <dbReference type="ChEBI" id="CHEBI:57286"/>
        <dbReference type="ChEBI" id="CHEBI:57287"/>
        <dbReference type="ChEBI" id="CHEBI:456215"/>
        <dbReference type="EC" id="6.2.1.16"/>
    </reaction>
</comment>
<dbReference type="Gene3D" id="3.30.300.30">
    <property type="match status" value="1"/>
</dbReference>
<feature type="domain" description="AMP-dependent synthetase/ligase" evidence="8">
    <location>
        <begin position="276"/>
        <end position="661"/>
    </location>
</feature>
<evidence type="ECO:0000256" key="6">
    <source>
        <dbReference type="ARBA" id="ARBA00022840"/>
    </source>
</evidence>
<keyword evidence="4 7" id="KW-0436">Ligase</keyword>
<evidence type="ECO:0000256" key="4">
    <source>
        <dbReference type="ARBA" id="ARBA00022598"/>
    </source>
</evidence>
<dbReference type="NCBIfam" id="NF002937">
    <property type="entry name" value="PRK03584.1"/>
    <property type="match status" value="1"/>
</dbReference>